<feature type="region of interest" description="Disordered" evidence="1">
    <location>
        <begin position="133"/>
        <end position="162"/>
    </location>
</feature>
<feature type="signal peptide" evidence="2">
    <location>
        <begin position="1"/>
        <end position="17"/>
    </location>
</feature>
<dbReference type="AlphaFoldDB" id="A0A0A2VV73"/>
<dbReference type="STRING" id="1245745.A0A0A2VV73"/>
<evidence type="ECO:0000313" key="4">
    <source>
        <dbReference type="Proteomes" id="UP000030106"/>
    </source>
</evidence>
<evidence type="ECO:0000256" key="1">
    <source>
        <dbReference type="SAM" id="MobiDB-lite"/>
    </source>
</evidence>
<comment type="caution">
    <text evidence="3">The sequence shown here is derived from an EMBL/GenBank/DDBJ whole genome shotgun (WGS) entry which is preliminary data.</text>
</comment>
<sequence>MLALYVAALLFSPTAIAQEWLSDPHSNIRPINITGLLYYFYRWTGSYYNGSTTIRIEPTEFEENTDKDTKVSEPVEVTYENSILAIVKSNTYVEGHNELIFSLRYWANNLNITPVHDNADGPINSIQNIDSIDMNRSPQPTGAAPPYRQLESTHGSGTSYSFSGQRNSTVLQSLKFNCSQCLSSDEFRGSIVNPPRRNVNPLNVTSFPFVSGQFNNRSASLRISGTFVGGDRPGGNRENNVHLGGPITISFLGEIDELRSDTLLSSRNGTPLWNRTLGYTKQLYGNTAASMWTENLAYWACILAAVVAFWNL</sequence>
<name>A0A0A2VV73_BEABA</name>
<feature type="chain" id="PRO_5002007273" evidence="2">
    <location>
        <begin position="18"/>
        <end position="312"/>
    </location>
</feature>
<evidence type="ECO:0000313" key="3">
    <source>
        <dbReference type="EMBL" id="KGQ11816.1"/>
    </source>
</evidence>
<dbReference type="Proteomes" id="UP000030106">
    <property type="component" value="Unassembled WGS sequence"/>
</dbReference>
<dbReference type="EMBL" id="ANFO01000172">
    <property type="protein sequence ID" value="KGQ11816.1"/>
    <property type="molecule type" value="Genomic_DNA"/>
</dbReference>
<reference evidence="3 4" key="1">
    <citation type="submission" date="2012-10" db="EMBL/GenBank/DDBJ databases">
        <title>Genome sequencing and analysis of entomopathogenic fungi Beauveria bassiana D1-5.</title>
        <authorList>
            <person name="Li Q."/>
            <person name="Wang L."/>
            <person name="Zhang Z."/>
            <person name="Wang Q."/>
            <person name="Ren J."/>
            <person name="Wang M."/>
            <person name="Xu W."/>
            <person name="Wang J."/>
            <person name="Lu Y."/>
            <person name="Du Q."/>
            <person name="Sun Z."/>
        </authorList>
    </citation>
    <scope>NUCLEOTIDE SEQUENCE [LARGE SCALE GENOMIC DNA]</scope>
    <source>
        <strain evidence="3 4">D1-5</strain>
    </source>
</reference>
<accession>A0A0A2VV73</accession>
<organism evidence="3 4">
    <name type="scientific">Beauveria bassiana D1-5</name>
    <dbReference type="NCBI Taxonomy" id="1245745"/>
    <lineage>
        <taxon>Eukaryota</taxon>
        <taxon>Fungi</taxon>
        <taxon>Dikarya</taxon>
        <taxon>Ascomycota</taxon>
        <taxon>Pezizomycotina</taxon>
        <taxon>Sordariomycetes</taxon>
        <taxon>Hypocreomycetidae</taxon>
        <taxon>Hypocreales</taxon>
        <taxon>Cordycipitaceae</taxon>
        <taxon>Beauveria</taxon>
    </lineage>
</organism>
<protein>
    <submittedName>
        <fullName evidence="3">Uncharacterized protein</fullName>
    </submittedName>
</protein>
<dbReference type="OrthoDB" id="5054768at2759"/>
<keyword evidence="2" id="KW-0732">Signal</keyword>
<feature type="compositionally biased region" description="Polar residues" evidence="1">
    <location>
        <begin position="150"/>
        <end position="162"/>
    </location>
</feature>
<evidence type="ECO:0000256" key="2">
    <source>
        <dbReference type="SAM" id="SignalP"/>
    </source>
</evidence>
<dbReference type="HOGENOM" id="CLU_072625_0_0_1"/>
<proteinExistence type="predicted"/>
<gene>
    <name evidence="3" type="ORF">BBAD15_g2442</name>
</gene>
<dbReference type="eggNOG" id="ENOG502SQNA">
    <property type="taxonomic scope" value="Eukaryota"/>
</dbReference>